<name>A0AAU9UXW2_EUPED</name>
<accession>A0AAU9UXW2</accession>
<dbReference type="AlphaFoldDB" id="A0AAU9UXW2"/>
<organism evidence="2 3">
    <name type="scientific">Euphydryas editha</name>
    <name type="common">Edith's checkerspot</name>
    <dbReference type="NCBI Taxonomy" id="104508"/>
    <lineage>
        <taxon>Eukaryota</taxon>
        <taxon>Metazoa</taxon>
        <taxon>Ecdysozoa</taxon>
        <taxon>Arthropoda</taxon>
        <taxon>Hexapoda</taxon>
        <taxon>Insecta</taxon>
        <taxon>Pterygota</taxon>
        <taxon>Neoptera</taxon>
        <taxon>Endopterygota</taxon>
        <taxon>Lepidoptera</taxon>
        <taxon>Glossata</taxon>
        <taxon>Ditrysia</taxon>
        <taxon>Papilionoidea</taxon>
        <taxon>Nymphalidae</taxon>
        <taxon>Nymphalinae</taxon>
        <taxon>Euphydryas</taxon>
    </lineage>
</organism>
<evidence type="ECO:0000256" key="1">
    <source>
        <dbReference type="SAM" id="MobiDB-lite"/>
    </source>
</evidence>
<sequence length="152" mass="16478">MLRTLNIACNTYGSSITDCFAGVAGSDLALCNACGTCARPRTLPQEACRKRGSGASAGKPPRAPVRTDTLDFSGEDQLSSPIVPRKSSILRDHCFTVIDLVPLQTARFKQLSSLSRTERNAAQGQLDNEFSFNINKWQPRPIVMDSMVDADA</sequence>
<evidence type="ECO:0000313" key="3">
    <source>
        <dbReference type="Proteomes" id="UP001153954"/>
    </source>
</evidence>
<dbReference type="EMBL" id="CAKOGL010000025">
    <property type="protein sequence ID" value="CAH2102872.1"/>
    <property type="molecule type" value="Genomic_DNA"/>
</dbReference>
<feature type="region of interest" description="Disordered" evidence="1">
    <location>
        <begin position="49"/>
        <end position="77"/>
    </location>
</feature>
<proteinExistence type="predicted"/>
<gene>
    <name evidence="2" type="ORF">EEDITHA_LOCUS17443</name>
</gene>
<comment type="caution">
    <text evidence="2">The sequence shown here is derived from an EMBL/GenBank/DDBJ whole genome shotgun (WGS) entry which is preliminary data.</text>
</comment>
<keyword evidence="3" id="KW-1185">Reference proteome</keyword>
<protein>
    <submittedName>
        <fullName evidence="2">Uncharacterized protein</fullName>
    </submittedName>
</protein>
<evidence type="ECO:0000313" key="2">
    <source>
        <dbReference type="EMBL" id="CAH2102872.1"/>
    </source>
</evidence>
<reference evidence="2" key="1">
    <citation type="submission" date="2022-03" db="EMBL/GenBank/DDBJ databases">
        <authorList>
            <person name="Tunstrom K."/>
        </authorList>
    </citation>
    <scope>NUCLEOTIDE SEQUENCE</scope>
</reference>
<dbReference type="Proteomes" id="UP001153954">
    <property type="component" value="Unassembled WGS sequence"/>
</dbReference>